<dbReference type="CDD" id="cd00093">
    <property type="entry name" value="HTH_XRE"/>
    <property type="match status" value="1"/>
</dbReference>
<proteinExistence type="predicted"/>
<keyword evidence="5" id="KW-1185">Reference proteome</keyword>
<protein>
    <submittedName>
        <fullName evidence="4">Helix-turn-helix protein</fullName>
    </submittedName>
</protein>
<dbReference type="Proteomes" id="UP000294581">
    <property type="component" value="Unassembled WGS sequence"/>
</dbReference>
<evidence type="ECO:0000256" key="2">
    <source>
        <dbReference type="SAM" id="MobiDB-lite"/>
    </source>
</evidence>
<dbReference type="GO" id="GO:0003677">
    <property type="term" value="F:DNA binding"/>
    <property type="evidence" value="ECO:0007669"/>
    <property type="project" value="UniProtKB-KW"/>
</dbReference>
<dbReference type="SUPFAM" id="SSF47413">
    <property type="entry name" value="lambda repressor-like DNA-binding domains"/>
    <property type="match status" value="1"/>
</dbReference>
<dbReference type="GO" id="GO:0005829">
    <property type="term" value="C:cytosol"/>
    <property type="evidence" value="ECO:0007669"/>
    <property type="project" value="TreeGrafter"/>
</dbReference>
<sequence length="143" mass="15529">MQLGRRLRQLREERGLTLAEVADAAGISISHLSAIENGTRPNPSFLVVAKLARTYGVPIDSFLDSDALPNAQATADADVSLDMSASYAEMAKRLAEADALDNPAVLLEVLAAYLREREQQYQSDPDTDADGAESDRNAQRPDR</sequence>
<dbReference type="PANTHER" id="PTHR46797">
    <property type="entry name" value="HTH-TYPE TRANSCRIPTIONAL REGULATOR"/>
    <property type="match status" value="1"/>
</dbReference>
<comment type="caution">
    <text evidence="4">The sequence shown here is derived from an EMBL/GenBank/DDBJ whole genome shotgun (WGS) entry which is preliminary data.</text>
</comment>
<dbReference type="RefSeq" id="WP_134158278.1">
    <property type="nucleotide sequence ID" value="NZ_BSUS01000001.1"/>
</dbReference>
<accession>A0A4V3HF38</accession>
<reference evidence="4 5" key="1">
    <citation type="submission" date="2019-03" db="EMBL/GenBank/DDBJ databases">
        <title>Genomic Encyclopedia of Type Strains, Phase IV (KMG-IV): sequencing the most valuable type-strain genomes for metagenomic binning, comparative biology and taxonomic classification.</title>
        <authorList>
            <person name="Goeker M."/>
        </authorList>
    </citation>
    <scope>NUCLEOTIDE SEQUENCE [LARGE SCALE GENOMIC DNA]</scope>
    <source>
        <strain evidence="4 5">DSM 17974</strain>
    </source>
</reference>
<feature type="domain" description="HTH cro/C1-type" evidence="3">
    <location>
        <begin position="7"/>
        <end position="62"/>
    </location>
</feature>
<keyword evidence="1" id="KW-0238">DNA-binding</keyword>
<evidence type="ECO:0000313" key="5">
    <source>
        <dbReference type="Proteomes" id="UP000294581"/>
    </source>
</evidence>
<evidence type="ECO:0000259" key="3">
    <source>
        <dbReference type="PROSITE" id="PS50943"/>
    </source>
</evidence>
<dbReference type="PROSITE" id="PS50943">
    <property type="entry name" value="HTH_CROC1"/>
    <property type="match status" value="1"/>
</dbReference>
<feature type="region of interest" description="Disordered" evidence="2">
    <location>
        <begin position="117"/>
        <end position="143"/>
    </location>
</feature>
<evidence type="ECO:0000313" key="4">
    <source>
        <dbReference type="EMBL" id="TDY51331.1"/>
    </source>
</evidence>
<dbReference type="EMBL" id="SORF01000001">
    <property type="protein sequence ID" value="TDY51331.1"/>
    <property type="molecule type" value="Genomic_DNA"/>
</dbReference>
<dbReference type="InterPro" id="IPR010982">
    <property type="entry name" value="Lambda_DNA-bd_dom_sf"/>
</dbReference>
<dbReference type="InterPro" id="IPR050807">
    <property type="entry name" value="TransReg_Diox_bact_type"/>
</dbReference>
<dbReference type="GO" id="GO:0003700">
    <property type="term" value="F:DNA-binding transcription factor activity"/>
    <property type="evidence" value="ECO:0007669"/>
    <property type="project" value="TreeGrafter"/>
</dbReference>
<dbReference type="PANTHER" id="PTHR46797:SF1">
    <property type="entry name" value="METHYLPHOSPHONATE SYNTHASE"/>
    <property type="match status" value="1"/>
</dbReference>
<dbReference type="SMART" id="SM00530">
    <property type="entry name" value="HTH_XRE"/>
    <property type="match status" value="1"/>
</dbReference>
<gene>
    <name evidence="4" type="ORF">C7445_101333</name>
</gene>
<feature type="compositionally biased region" description="Basic and acidic residues" evidence="2">
    <location>
        <begin position="133"/>
        <end position="143"/>
    </location>
</feature>
<dbReference type="Pfam" id="PF13560">
    <property type="entry name" value="HTH_31"/>
    <property type="match status" value="1"/>
</dbReference>
<dbReference type="Gene3D" id="1.10.260.40">
    <property type="entry name" value="lambda repressor-like DNA-binding domains"/>
    <property type="match status" value="1"/>
</dbReference>
<organism evidence="4 5">
    <name type="scientific">Alicyclobacillus sacchari</name>
    <dbReference type="NCBI Taxonomy" id="392010"/>
    <lineage>
        <taxon>Bacteria</taxon>
        <taxon>Bacillati</taxon>
        <taxon>Bacillota</taxon>
        <taxon>Bacilli</taxon>
        <taxon>Bacillales</taxon>
        <taxon>Alicyclobacillaceae</taxon>
        <taxon>Alicyclobacillus</taxon>
    </lineage>
</organism>
<name>A0A4V3HF38_9BACL</name>
<dbReference type="OrthoDB" id="2375916at2"/>
<dbReference type="InterPro" id="IPR001387">
    <property type="entry name" value="Cro/C1-type_HTH"/>
</dbReference>
<evidence type="ECO:0000256" key="1">
    <source>
        <dbReference type="ARBA" id="ARBA00023125"/>
    </source>
</evidence>
<dbReference type="AlphaFoldDB" id="A0A4V3HF38"/>